<feature type="region of interest" description="Disordered" evidence="1">
    <location>
        <begin position="698"/>
        <end position="753"/>
    </location>
</feature>
<feature type="compositionally biased region" description="Basic and acidic residues" evidence="1">
    <location>
        <begin position="45"/>
        <end position="55"/>
    </location>
</feature>
<feature type="compositionally biased region" description="Polar residues" evidence="1">
    <location>
        <begin position="698"/>
        <end position="712"/>
    </location>
</feature>
<feature type="compositionally biased region" description="Polar residues" evidence="1">
    <location>
        <begin position="1"/>
        <end position="14"/>
    </location>
</feature>
<feature type="region of interest" description="Disordered" evidence="1">
    <location>
        <begin position="627"/>
        <end position="674"/>
    </location>
</feature>
<evidence type="ECO:0000256" key="1">
    <source>
        <dbReference type="SAM" id="MobiDB-lite"/>
    </source>
</evidence>
<keyword evidence="3" id="KW-1185">Reference proteome</keyword>
<proteinExistence type="predicted"/>
<evidence type="ECO:0000313" key="2">
    <source>
        <dbReference type="EMBL" id="KAF7726026.1"/>
    </source>
</evidence>
<sequence length="753" mass="82151">MVSNSAPMETSSKSWADMIEEEEEEEERRIAANRTEAGDASSGITEREIPHDDVSGRLSIDVSISEEETSQPSKSWADMVEEDELLNPPSFKPTTPPVTKLRDTSFTRMKQEEDRGQRRIGSSLAWQAINAMAGSSEREQVRSHERHDRQHRQPQRQNKVIPHALVDIDNCRSWRRSEPATDSAKTLRTSNLEDMDTKTANQGIKTTDSETKLEISASELEIAHVQTADSDRKSEELADETKETDVKETGSNAMLEDSVDGPKVIESKTSDSSEARDETSMKDGEEVHSDAKAADTDIKTGDADTTPAGPDDGTNNPDIEMKHPNIKPANSDVNPEDVNVQVKDQTALETDLSNKPKDTAVGRRRAPLRPKIDLKTAVSRHLGVMTFGQLDRTKEADTLIGKPSALANLDQSSKPSFDTGKPNETPFESSTDSRSDSQSAADVDLASAPEERLPTPKEQIEVNQRLKTDTGEATDHTGYQGENEVLTSASIASDTENVAAPANDDHREAIAPGSVRAESDHRADTLTSTYEERVHRSGWDDEFQTTGNTGESSATYAWQQSTSTAEMPHLNSGTSNALPSAAIADSSMHTTTQRPKMDWRKQLQRDRETDDGMAAAAWRQYTTHSGAISNAQAKPDCTATPYVSDRPSSVSTDSGKKSASGADAVERMPSRVPSETVTIENDAGTVLAATENKQSINTASHTEIHSNATNGTALHKLDKKEPEKGNRSDTRDSDDGMAAPAWRQYARSTVHAS</sequence>
<feature type="compositionally biased region" description="Basic and acidic residues" evidence="1">
    <location>
        <begin position="595"/>
        <end position="610"/>
    </location>
</feature>
<evidence type="ECO:0000313" key="3">
    <source>
        <dbReference type="Proteomes" id="UP000605846"/>
    </source>
</evidence>
<feature type="region of interest" description="Disordered" evidence="1">
    <location>
        <begin position="586"/>
        <end position="613"/>
    </location>
</feature>
<protein>
    <submittedName>
        <fullName evidence="2">Uncharacterized protein</fullName>
    </submittedName>
</protein>
<dbReference type="EMBL" id="JABAYA010000085">
    <property type="protein sequence ID" value="KAF7726026.1"/>
    <property type="molecule type" value="Genomic_DNA"/>
</dbReference>
<feature type="compositionally biased region" description="Polar residues" evidence="1">
    <location>
        <begin position="183"/>
        <end position="206"/>
    </location>
</feature>
<feature type="compositionally biased region" description="Low complexity" evidence="1">
    <location>
        <begin position="429"/>
        <end position="444"/>
    </location>
</feature>
<feature type="region of interest" description="Disordered" evidence="1">
    <location>
        <begin position="1"/>
        <end position="160"/>
    </location>
</feature>
<dbReference type="OrthoDB" id="10682944at2759"/>
<name>A0A8H7BMB6_9FUNG</name>
<reference evidence="2" key="1">
    <citation type="submission" date="2020-01" db="EMBL/GenBank/DDBJ databases">
        <title>Genome Sequencing of Three Apophysomyces-Like Fungal Strains Confirms a Novel Fungal Genus in the Mucoromycota with divergent Burkholderia-like Endosymbiotic Bacteria.</title>
        <authorList>
            <person name="Stajich J.E."/>
            <person name="Macias A.M."/>
            <person name="Carter-House D."/>
            <person name="Lovett B."/>
            <person name="Kasson L.R."/>
            <person name="Berry K."/>
            <person name="Grigoriev I."/>
            <person name="Chang Y."/>
            <person name="Spatafora J."/>
            <person name="Kasson M.T."/>
        </authorList>
    </citation>
    <scope>NUCLEOTIDE SEQUENCE</scope>
    <source>
        <strain evidence="2">NRRL A-21654</strain>
    </source>
</reference>
<feature type="compositionally biased region" description="Basic and acidic residues" evidence="1">
    <location>
        <begin position="229"/>
        <end position="248"/>
    </location>
</feature>
<feature type="compositionally biased region" description="Basic and acidic residues" evidence="1">
    <location>
        <begin position="715"/>
        <end position="734"/>
    </location>
</feature>
<dbReference type="AlphaFoldDB" id="A0A8H7BMB6"/>
<organism evidence="2 3">
    <name type="scientific">Apophysomyces ossiformis</name>
    <dbReference type="NCBI Taxonomy" id="679940"/>
    <lineage>
        <taxon>Eukaryota</taxon>
        <taxon>Fungi</taxon>
        <taxon>Fungi incertae sedis</taxon>
        <taxon>Mucoromycota</taxon>
        <taxon>Mucoromycotina</taxon>
        <taxon>Mucoromycetes</taxon>
        <taxon>Mucorales</taxon>
        <taxon>Mucorineae</taxon>
        <taxon>Mucoraceae</taxon>
        <taxon>Apophysomyces</taxon>
    </lineage>
</organism>
<feature type="compositionally biased region" description="Polar residues" evidence="1">
    <location>
        <begin position="544"/>
        <end position="561"/>
    </location>
</feature>
<feature type="region of interest" description="Disordered" evidence="1">
    <location>
        <begin position="401"/>
        <end position="561"/>
    </location>
</feature>
<feature type="compositionally biased region" description="Basic and acidic residues" evidence="1">
    <location>
        <begin position="263"/>
        <end position="302"/>
    </location>
</feature>
<feature type="compositionally biased region" description="Polar residues" evidence="1">
    <location>
        <begin position="485"/>
        <end position="496"/>
    </location>
</feature>
<feature type="compositionally biased region" description="Polar residues" evidence="1">
    <location>
        <begin position="342"/>
        <end position="351"/>
    </location>
</feature>
<feature type="region of interest" description="Disordered" evidence="1">
    <location>
        <begin position="176"/>
        <end position="368"/>
    </location>
</feature>
<accession>A0A8H7BMB6</accession>
<comment type="caution">
    <text evidence="2">The sequence shown here is derived from an EMBL/GenBank/DDBJ whole genome shotgun (WGS) entry which is preliminary data.</text>
</comment>
<dbReference type="Proteomes" id="UP000605846">
    <property type="component" value="Unassembled WGS sequence"/>
</dbReference>
<feature type="compositionally biased region" description="Basic and acidic residues" evidence="1">
    <location>
        <begin position="449"/>
        <end position="475"/>
    </location>
</feature>
<gene>
    <name evidence="2" type="ORF">EC973_009089</name>
</gene>
<feature type="compositionally biased region" description="Basic and acidic residues" evidence="1">
    <location>
        <begin position="352"/>
        <end position="361"/>
    </location>
</feature>
<feature type="compositionally biased region" description="Basic and acidic residues" evidence="1">
    <location>
        <begin position="136"/>
        <end position="148"/>
    </location>
</feature>
<feature type="compositionally biased region" description="Basic and acidic residues" evidence="1">
    <location>
        <begin position="517"/>
        <end position="539"/>
    </location>
</feature>
<feature type="compositionally biased region" description="Basic and acidic residues" evidence="1">
    <location>
        <begin position="100"/>
        <end position="117"/>
    </location>
</feature>